<reference evidence="2 3" key="1">
    <citation type="journal article" date="2021" name="Nat. Commun.">
        <title>Genetic determinants of endophytism in the Arabidopsis root mycobiome.</title>
        <authorList>
            <person name="Mesny F."/>
            <person name="Miyauchi S."/>
            <person name="Thiergart T."/>
            <person name="Pickel B."/>
            <person name="Atanasova L."/>
            <person name="Karlsson M."/>
            <person name="Huettel B."/>
            <person name="Barry K.W."/>
            <person name="Haridas S."/>
            <person name="Chen C."/>
            <person name="Bauer D."/>
            <person name="Andreopoulos W."/>
            <person name="Pangilinan J."/>
            <person name="LaButti K."/>
            <person name="Riley R."/>
            <person name="Lipzen A."/>
            <person name="Clum A."/>
            <person name="Drula E."/>
            <person name="Henrissat B."/>
            <person name="Kohler A."/>
            <person name="Grigoriev I.V."/>
            <person name="Martin F.M."/>
            <person name="Hacquard S."/>
        </authorList>
    </citation>
    <scope>NUCLEOTIDE SEQUENCE [LARGE SCALE GENOMIC DNA]</scope>
    <source>
        <strain evidence="2 3">MPI-CAGE-CH-0241</strain>
    </source>
</reference>
<dbReference type="Proteomes" id="UP000777438">
    <property type="component" value="Unassembled WGS sequence"/>
</dbReference>
<name>A0A9P9AK26_9HYPO</name>
<proteinExistence type="predicted"/>
<feature type="region of interest" description="Disordered" evidence="1">
    <location>
        <begin position="675"/>
        <end position="712"/>
    </location>
</feature>
<keyword evidence="3" id="KW-1185">Reference proteome</keyword>
<evidence type="ECO:0000313" key="3">
    <source>
        <dbReference type="Proteomes" id="UP000777438"/>
    </source>
</evidence>
<dbReference type="AlphaFoldDB" id="A0A9P9AK26"/>
<evidence type="ECO:0000313" key="2">
    <source>
        <dbReference type="EMBL" id="KAH6880109.1"/>
    </source>
</evidence>
<dbReference type="OrthoDB" id="3200163at2759"/>
<accession>A0A9P9AK26</accession>
<protein>
    <recommendedName>
        <fullName evidence="4">NACHT-NTPase and P-loop NTPases N-terminal domain-containing protein</fullName>
    </recommendedName>
</protein>
<evidence type="ECO:0008006" key="4">
    <source>
        <dbReference type="Google" id="ProtNLM"/>
    </source>
</evidence>
<feature type="compositionally biased region" description="Acidic residues" evidence="1">
    <location>
        <begin position="693"/>
        <end position="712"/>
    </location>
</feature>
<organism evidence="2 3">
    <name type="scientific">Thelonectria olida</name>
    <dbReference type="NCBI Taxonomy" id="1576542"/>
    <lineage>
        <taxon>Eukaryota</taxon>
        <taxon>Fungi</taxon>
        <taxon>Dikarya</taxon>
        <taxon>Ascomycota</taxon>
        <taxon>Pezizomycotina</taxon>
        <taxon>Sordariomycetes</taxon>
        <taxon>Hypocreomycetidae</taxon>
        <taxon>Hypocreales</taxon>
        <taxon>Nectriaceae</taxon>
        <taxon>Thelonectria</taxon>
    </lineage>
</organism>
<dbReference type="EMBL" id="JAGPYM010000027">
    <property type="protein sequence ID" value="KAH6880109.1"/>
    <property type="molecule type" value="Genomic_DNA"/>
</dbReference>
<evidence type="ECO:0000256" key="1">
    <source>
        <dbReference type="SAM" id="MobiDB-lite"/>
    </source>
</evidence>
<comment type="caution">
    <text evidence="2">The sequence shown here is derived from an EMBL/GenBank/DDBJ whole genome shotgun (WGS) entry which is preliminary data.</text>
</comment>
<gene>
    <name evidence="2" type="ORF">B0T10DRAFT_551826</name>
</gene>
<sequence length="712" mass="81345">MLDTGTSVLPPNLFNLLDMYLTVDRLEEESAELWSQSHSLTWCSLNSHSLTRLDEGKLDTIIRSAIDMAEVLGIVTSVITITETAGKLGSSGLRLKRLWDEVQNVPDMIKLHMEQLQVLAPTLDDMDSEFQQTRSIAENDKAAKLSLDYCRRAFEALEKLIGDMELQIASARKGKRTMSKAKVALKRSVVEECEKRLLFALQLISISQQAYASALSRIRHSILMTEFEALRIGNDMKELSTTDCTEEDTDQGAMALTTSSKREKKAHQDQMLESSTPRLRRPFRASSGWLPGFSYETYKTSNGNTFMATMQVHQARFQLPLWLTGKVWDLQARRSYGGWKFQLTPWCTRSFNDDVFRYAHRGETEKLLEAFEANEASLYDCTSAGENLLDYAVEGLQTETVKVLVNLGLHLEHARVLKFSWYIPVVRDPNRVCNYYQYLLDQGQLDDDEMGILPNDILGILRQHWLASTVWSVPGVLELINKGRQAKLKLSDLNIAEWDYINFAGLMDVQASHGVSPDQFRMQLSFTDSVRSFTRTYWREAWFSKGKFAGLRALVRWMFCGASAEDLAQLHLSACETIHSAYVWFFEFGRVFLSVWDKHPQLVLQSWLEDLMEAGVDLEAYGRLQTTFEAELWEGQEYIVTLMSYGPRPEDWSFETSPGWEEYWIMCEERYPVLGSDSDENPPEAMPGGWVDSEVDVGCDEDDSGWDDDDDD</sequence>